<sequence length="59" mass="6426">MSAVRVKSPTPRSSTTSTHIEFKAINSATMVESVMQVCFLDPQETAPPPSMKIHPVVDL</sequence>
<evidence type="ECO:0000313" key="2">
    <source>
        <dbReference type="Proteomes" id="UP001054252"/>
    </source>
</evidence>
<proteinExistence type="predicted"/>
<accession>A0AAV5M4N1</accession>
<protein>
    <submittedName>
        <fullName evidence="1">Uncharacterized protein</fullName>
    </submittedName>
</protein>
<dbReference type="EMBL" id="BPVZ01000185">
    <property type="protein sequence ID" value="GKV44753.1"/>
    <property type="molecule type" value="Genomic_DNA"/>
</dbReference>
<dbReference type="AlphaFoldDB" id="A0AAV5M4N1"/>
<keyword evidence="2" id="KW-1185">Reference proteome</keyword>
<comment type="caution">
    <text evidence="1">The sequence shown here is derived from an EMBL/GenBank/DDBJ whole genome shotgun (WGS) entry which is preliminary data.</text>
</comment>
<name>A0AAV5M4N1_9ROSI</name>
<evidence type="ECO:0000313" key="1">
    <source>
        <dbReference type="EMBL" id="GKV44753.1"/>
    </source>
</evidence>
<organism evidence="1 2">
    <name type="scientific">Rubroshorea leprosula</name>
    <dbReference type="NCBI Taxonomy" id="152421"/>
    <lineage>
        <taxon>Eukaryota</taxon>
        <taxon>Viridiplantae</taxon>
        <taxon>Streptophyta</taxon>
        <taxon>Embryophyta</taxon>
        <taxon>Tracheophyta</taxon>
        <taxon>Spermatophyta</taxon>
        <taxon>Magnoliopsida</taxon>
        <taxon>eudicotyledons</taxon>
        <taxon>Gunneridae</taxon>
        <taxon>Pentapetalae</taxon>
        <taxon>rosids</taxon>
        <taxon>malvids</taxon>
        <taxon>Malvales</taxon>
        <taxon>Dipterocarpaceae</taxon>
        <taxon>Rubroshorea</taxon>
    </lineage>
</organism>
<gene>
    <name evidence="1" type="ORF">SLEP1_g51913</name>
</gene>
<dbReference type="Proteomes" id="UP001054252">
    <property type="component" value="Unassembled WGS sequence"/>
</dbReference>
<reference evidence="1 2" key="1">
    <citation type="journal article" date="2021" name="Commun. Biol.">
        <title>The genome of Shorea leprosula (Dipterocarpaceae) highlights the ecological relevance of drought in aseasonal tropical rainforests.</title>
        <authorList>
            <person name="Ng K.K.S."/>
            <person name="Kobayashi M.J."/>
            <person name="Fawcett J.A."/>
            <person name="Hatakeyama M."/>
            <person name="Paape T."/>
            <person name="Ng C.H."/>
            <person name="Ang C.C."/>
            <person name="Tnah L.H."/>
            <person name="Lee C.T."/>
            <person name="Nishiyama T."/>
            <person name="Sese J."/>
            <person name="O'Brien M.J."/>
            <person name="Copetti D."/>
            <person name="Mohd Noor M.I."/>
            <person name="Ong R.C."/>
            <person name="Putra M."/>
            <person name="Sireger I.Z."/>
            <person name="Indrioko S."/>
            <person name="Kosugi Y."/>
            <person name="Izuno A."/>
            <person name="Isagi Y."/>
            <person name="Lee S.L."/>
            <person name="Shimizu K.K."/>
        </authorList>
    </citation>
    <scope>NUCLEOTIDE SEQUENCE [LARGE SCALE GENOMIC DNA]</scope>
    <source>
        <strain evidence="1">214</strain>
    </source>
</reference>